<dbReference type="Proteomes" id="UP001500655">
    <property type="component" value="Unassembled WGS sequence"/>
</dbReference>
<dbReference type="Pfam" id="PF00009">
    <property type="entry name" value="GTP_EFTU"/>
    <property type="match status" value="1"/>
</dbReference>
<evidence type="ECO:0000313" key="9">
    <source>
        <dbReference type="Proteomes" id="UP001500655"/>
    </source>
</evidence>
<comment type="function">
    <text evidence="6">With CysD forms the ATP sulfurylase (ATPS) that catalyzes the adenylation of sulfate producing adenosine 5'-phosphosulfate (APS) and diphosphate, the first enzymatic step in sulfur assimilation pathway. APS synthesis involves the formation of a high-energy phosphoric-sulfuric acid anhydride bond driven by GTP hydrolysis by CysN coupled to ATP hydrolysis by CysD.</text>
</comment>
<evidence type="ECO:0000256" key="1">
    <source>
        <dbReference type="ARBA" id="ARBA00022679"/>
    </source>
</evidence>
<keyword evidence="2 6" id="KW-0548">Nucleotidyltransferase</keyword>
<dbReference type="EC" id="2.7.7.4" evidence="6"/>
<keyword evidence="5 6" id="KW-0342">GTP-binding</keyword>
<proteinExistence type="inferred from homology"/>
<dbReference type="PROSITE" id="PS00301">
    <property type="entry name" value="G_TR_1"/>
    <property type="match status" value="1"/>
</dbReference>
<keyword evidence="1 6" id="KW-0808">Transferase</keyword>
<dbReference type="InterPro" id="IPR009000">
    <property type="entry name" value="Transl_B-barrel_sf"/>
</dbReference>
<protein>
    <recommendedName>
        <fullName evidence="6">Sulfate adenylyltransferase subunit 1</fullName>
        <ecNumber evidence="6">2.7.7.4</ecNumber>
    </recommendedName>
    <alternativeName>
        <fullName evidence="6">ATP-sulfurylase large subunit</fullName>
    </alternativeName>
    <alternativeName>
        <fullName evidence="6">Sulfate adenylate transferase</fullName>
        <shortName evidence="6">SAT</shortName>
    </alternativeName>
</protein>
<dbReference type="EMBL" id="BAAALS010000001">
    <property type="protein sequence ID" value="GAA1735008.1"/>
    <property type="molecule type" value="Genomic_DNA"/>
</dbReference>
<dbReference type="InterPro" id="IPR050100">
    <property type="entry name" value="TRAFAC_GTPase_members"/>
</dbReference>
<dbReference type="HAMAP" id="MF_00062">
    <property type="entry name" value="Sulf_adenylyltr_sub1"/>
    <property type="match status" value="1"/>
</dbReference>
<evidence type="ECO:0000256" key="5">
    <source>
        <dbReference type="ARBA" id="ARBA00023134"/>
    </source>
</evidence>
<dbReference type="PROSITE" id="PS51722">
    <property type="entry name" value="G_TR_2"/>
    <property type="match status" value="1"/>
</dbReference>
<dbReference type="InterPro" id="IPR005225">
    <property type="entry name" value="Small_GTP-bd"/>
</dbReference>
<evidence type="ECO:0000256" key="2">
    <source>
        <dbReference type="ARBA" id="ARBA00022695"/>
    </source>
</evidence>
<evidence type="ECO:0000256" key="3">
    <source>
        <dbReference type="ARBA" id="ARBA00022741"/>
    </source>
</evidence>
<dbReference type="SUPFAM" id="SSF50465">
    <property type="entry name" value="EF-Tu/eEF-1alpha/eIF2-gamma C-terminal domain"/>
    <property type="match status" value="1"/>
</dbReference>
<dbReference type="PANTHER" id="PTHR23115">
    <property type="entry name" value="TRANSLATION FACTOR"/>
    <property type="match status" value="1"/>
</dbReference>
<dbReference type="InterPro" id="IPR011779">
    <property type="entry name" value="SO4_adenylTrfase_lsu"/>
</dbReference>
<dbReference type="InterPro" id="IPR054696">
    <property type="entry name" value="GTP-eEF1A_C"/>
</dbReference>
<name>A0ABP4VQT8_9ACTN</name>
<comment type="pathway">
    <text evidence="6">Sulfur metabolism; hydrogen sulfide biosynthesis; sulfite from sulfate: step 1/3.</text>
</comment>
<comment type="subunit">
    <text evidence="6">Heterodimer composed of CysD, the smaller subunit, and CysN.</text>
</comment>
<evidence type="ECO:0000259" key="7">
    <source>
        <dbReference type="PROSITE" id="PS51722"/>
    </source>
</evidence>
<dbReference type="NCBIfam" id="TIGR00231">
    <property type="entry name" value="small_GTP"/>
    <property type="match status" value="1"/>
</dbReference>
<dbReference type="InterPro" id="IPR044138">
    <property type="entry name" value="CysN_II"/>
</dbReference>
<dbReference type="CDD" id="cd04166">
    <property type="entry name" value="CysN_ATPS"/>
    <property type="match status" value="1"/>
</dbReference>
<dbReference type="InterPro" id="IPR031157">
    <property type="entry name" value="G_TR_CS"/>
</dbReference>
<dbReference type="InterPro" id="IPR000795">
    <property type="entry name" value="T_Tr_GTP-bd_dom"/>
</dbReference>
<dbReference type="Gene3D" id="3.40.50.300">
    <property type="entry name" value="P-loop containing nucleotide triphosphate hydrolases"/>
    <property type="match status" value="1"/>
</dbReference>
<keyword evidence="9" id="KW-1185">Reference proteome</keyword>
<comment type="caution">
    <text evidence="8">The sequence shown here is derived from an EMBL/GenBank/DDBJ whole genome shotgun (WGS) entry which is preliminary data.</text>
</comment>
<dbReference type="InterPro" id="IPR041757">
    <property type="entry name" value="CysN_GTP-bd"/>
</dbReference>
<dbReference type="InterPro" id="IPR044139">
    <property type="entry name" value="CysN_NoDQ_III"/>
</dbReference>
<reference evidence="9" key="1">
    <citation type="journal article" date="2019" name="Int. J. Syst. Evol. Microbiol.">
        <title>The Global Catalogue of Microorganisms (GCM) 10K type strain sequencing project: providing services to taxonomists for standard genome sequencing and annotation.</title>
        <authorList>
            <consortium name="The Broad Institute Genomics Platform"/>
            <consortium name="The Broad Institute Genome Sequencing Center for Infectious Disease"/>
            <person name="Wu L."/>
            <person name="Ma J."/>
        </authorList>
    </citation>
    <scope>NUCLEOTIDE SEQUENCE [LARGE SCALE GENOMIC DNA]</scope>
    <source>
        <strain evidence="9">JCM 13249</strain>
    </source>
</reference>
<organism evidence="8 9">
    <name type="scientific">Luedemannella helvata</name>
    <dbReference type="NCBI Taxonomy" id="349315"/>
    <lineage>
        <taxon>Bacteria</taxon>
        <taxon>Bacillati</taxon>
        <taxon>Actinomycetota</taxon>
        <taxon>Actinomycetes</taxon>
        <taxon>Micromonosporales</taxon>
        <taxon>Micromonosporaceae</taxon>
        <taxon>Luedemannella</taxon>
    </lineage>
</organism>
<feature type="binding site" evidence="6">
    <location>
        <begin position="103"/>
        <end position="107"/>
    </location>
    <ligand>
        <name>GTP</name>
        <dbReference type="ChEBI" id="CHEBI:37565"/>
    </ligand>
</feature>
<evidence type="ECO:0000256" key="6">
    <source>
        <dbReference type="HAMAP-Rule" id="MF_00062"/>
    </source>
</evidence>
<evidence type="ECO:0000256" key="4">
    <source>
        <dbReference type="ARBA" id="ARBA00022840"/>
    </source>
</evidence>
<comment type="similarity">
    <text evidence="6">Belongs to the TRAFAC class translation factor GTPase superfamily. Classic translation factor GTPase family. CysN/NodQ subfamily.</text>
</comment>
<dbReference type="CDD" id="cd04095">
    <property type="entry name" value="CysN_NoDQ_III"/>
    <property type="match status" value="1"/>
</dbReference>
<gene>
    <name evidence="6" type="primary">cysN</name>
    <name evidence="8" type="ORF">GCM10009681_01570</name>
</gene>
<dbReference type="Pfam" id="PF22594">
    <property type="entry name" value="GTP-eEF1A_C"/>
    <property type="match status" value="1"/>
</dbReference>
<keyword evidence="4 6" id="KW-0067">ATP-binding</keyword>
<dbReference type="CDD" id="cd03695">
    <property type="entry name" value="CysN_NodQ_II"/>
    <property type="match status" value="1"/>
</dbReference>
<dbReference type="InterPro" id="IPR009001">
    <property type="entry name" value="Transl_elong_EF1A/Init_IF2_C"/>
</dbReference>
<sequence length="433" mass="48261">MVDDVRLMERTERGRAADLLRFATAGSVDDGKSTLIGRLLYDSKAIFEDQLAAVETVSAARGDEYTNLALLTDGLRAEREQGITIDVAYRYFATPRRKFIIADTPGHIQYTRNMVTGASTADLALVLVDARKGIVEQSRRHAFLCSLLRVPHLVLCVNKMDLVDWSEDVFEAIAEEFTDFAAKLDVPDLTIIPISALHGDNVVTRSQKMPWYEGPSLLHHLEHVHIASDRNLVDVRFPVQYVIRPQSTRYPDYRGYAGQVASGVMKPGDEVMVLPSGFTTRIAGIDTADGPVDEAYPPMSVTVRLADELDVSRGDLICRVHNAPKPAQDIDALICWMDEAAVLEPRRKLAVKHTTRSARVVVKELQYRLDVNTLHRDESAEALKLNEIGRVRLRTTLPLLADEYRRNRTTGGFILIDEQTNRTVAAGMIIDAG</sequence>
<feature type="binding site" evidence="6">
    <location>
        <begin position="26"/>
        <end position="33"/>
    </location>
    <ligand>
        <name>GTP</name>
        <dbReference type="ChEBI" id="CHEBI:37565"/>
    </ligand>
</feature>
<dbReference type="PRINTS" id="PR00315">
    <property type="entry name" value="ELONGATNFCT"/>
</dbReference>
<dbReference type="RefSeq" id="WP_344075600.1">
    <property type="nucleotide sequence ID" value="NZ_BAAALS010000001.1"/>
</dbReference>
<feature type="domain" description="Tr-type G" evidence="7">
    <location>
        <begin position="17"/>
        <end position="230"/>
    </location>
</feature>
<keyword evidence="3 6" id="KW-0547">Nucleotide-binding</keyword>
<dbReference type="SUPFAM" id="SSF52540">
    <property type="entry name" value="P-loop containing nucleoside triphosphate hydrolases"/>
    <property type="match status" value="1"/>
</dbReference>
<accession>A0ABP4VQT8</accession>
<dbReference type="InterPro" id="IPR027417">
    <property type="entry name" value="P-loop_NTPase"/>
</dbReference>
<feature type="binding site" evidence="6">
    <location>
        <begin position="158"/>
        <end position="161"/>
    </location>
    <ligand>
        <name>GTP</name>
        <dbReference type="ChEBI" id="CHEBI:37565"/>
    </ligand>
</feature>
<comment type="catalytic activity">
    <reaction evidence="6">
        <text>sulfate + ATP + H(+) = adenosine 5'-phosphosulfate + diphosphate</text>
        <dbReference type="Rhea" id="RHEA:18133"/>
        <dbReference type="ChEBI" id="CHEBI:15378"/>
        <dbReference type="ChEBI" id="CHEBI:16189"/>
        <dbReference type="ChEBI" id="CHEBI:30616"/>
        <dbReference type="ChEBI" id="CHEBI:33019"/>
        <dbReference type="ChEBI" id="CHEBI:58243"/>
        <dbReference type="EC" id="2.7.7.4"/>
    </reaction>
</comment>
<evidence type="ECO:0000313" key="8">
    <source>
        <dbReference type="EMBL" id="GAA1735008.1"/>
    </source>
</evidence>
<dbReference type="SUPFAM" id="SSF50447">
    <property type="entry name" value="Translation proteins"/>
    <property type="match status" value="1"/>
</dbReference>
<dbReference type="NCBIfam" id="TIGR02034">
    <property type="entry name" value="CysN"/>
    <property type="match status" value="1"/>
</dbReference>
<dbReference type="Gene3D" id="2.40.30.10">
    <property type="entry name" value="Translation factors"/>
    <property type="match status" value="2"/>
</dbReference>